<reference evidence="1 2" key="1">
    <citation type="submission" date="2021-07" db="EMBL/GenBank/DDBJ databases">
        <title>The Aristolochia fimbriata genome: insights into angiosperm evolution, floral development and chemical biosynthesis.</title>
        <authorList>
            <person name="Jiao Y."/>
        </authorList>
    </citation>
    <scope>NUCLEOTIDE SEQUENCE [LARGE SCALE GENOMIC DNA]</scope>
    <source>
        <strain evidence="1">IBCAS-2021</strain>
        <tissue evidence="1">Leaf</tissue>
    </source>
</reference>
<dbReference type="GO" id="GO:0009060">
    <property type="term" value="P:aerobic respiration"/>
    <property type="evidence" value="ECO:0007669"/>
    <property type="project" value="TreeGrafter"/>
</dbReference>
<dbReference type="Gene3D" id="3.10.20.30">
    <property type="match status" value="1"/>
</dbReference>
<proteinExistence type="predicted"/>
<protein>
    <submittedName>
        <fullName evidence="1">Uncharacterized protein</fullName>
    </submittedName>
</protein>
<dbReference type="GO" id="GO:0005739">
    <property type="term" value="C:mitochondrion"/>
    <property type="evidence" value="ECO:0007669"/>
    <property type="project" value="TreeGrafter"/>
</dbReference>
<dbReference type="InterPro" id="IPR050573">
    <property type="entry name" value="SDH/FRD_Iron-Sulfur"/>
</dbReference>
<dbReference type="PANTHER" id="PTHR11921:SF40">
    <property type="entry name" value="SUCCINATE DEHYDROGENASE [UBIQUINONE] IRON-SULFUR SUBUNIT 3, MITOCHONDRIAL"/>
    <property type="match status" value="1"/>
</dbReference>
<dbReference type="Proteomes" id="UP000825729">
    <property type="component" value="Unassembled WGS sequence"/>
</dbReference>
<organism evidence="1 2">
    <name type="scientific">Aristolochia fimbriata</name>
    <name type="common">White veined hardy Dutchman's pipe vine</name>
    <dbReference type="NCBI Taxonomy" id="158543"/>
    <lineage>
        <taxon>Eukaryota</taxon>
        <taxon>Viridiplantae</taxon>
        <taxon>Streptophyta</taxon>
        <taxon>Embryophyta</taxon>
        <taxon>Tracheophyta</taxon>
        <taxon>Spermatophyta</taxon>
        <taxon>Magnoliopsida</taxon>
        <taxon>Magnoliidae</taxon>
        <taxon>Piperales</taxon>
        <taxon>Aristolochiaceae</taxon>
        <taxon>Aristolochia</taxon>
    </lineage>
</organism>
<name>A0AAV7FBF0_ARIFI</name>
<dbReference type="GO" id="GO:0022904">
    <property type="term" value="P:respiratory electron transport chain"/>
    <property type="evidence" value="ECO:0007669"/>
    <property type="project" value="TreeGrafter"/>
</dbReference>
<evidence type="ECO:0000313" key="1">
    <source>
        <dbReference type="EMBL" id="KAG9457391.1"/>
    </source>
</evidence>
<sequence>MVERGYKKVTTYLKRDGLKRKNFPILGGHLAAEEHGEARVENVQVTRGVKAKMKEFRIYRWNPDKPQVKPFLQSFHVDLNSCGSMINRALVEDKEGTRRRTGVQTVAQGQKEAGWPLRMPSCALVAAPPALPTGGPRKSFLARLLCSLLAHRWVSDR</sequence>
<dbReference type="InterPro" id="IPR012675">
    <property type="entry name" value="Beta-grasp_dom_sf"/>
</dbReference>
<dbReference type="PANTHER" id="PTHR11921">
    <property type="entry name" value="SUCCINATE DEHYDROGENASE IRON-SULFUR PROTEIN"/>
    <property type="match status" value="1"/>
</dbReference>
<comment type="caution">
    <text evidence="1">The sequence shown here is derived from an EMBL/GenBank/DDBJ whole genome shotgun (WGS) entry which is preliminary data.</text>
</comment>
<gene>
    <name evidence="1" type="ORF">H6P81_001899</name>
</gene>
<evidence type="ECO:0000313" key="2">
    <source>
        <dbReference type="Proteomes" id="UP000825729"/>
    </source>
</evidence>
<accession>A0AAV7FBF0</accession>
<keyword evidence="2" id="KW-1185">Reference proteome</keyword>
<dbReference type="EMBL" id="JAINDJ010000002">
    <property type="protein sequence ID" value="KAG9457391.1"/>
    <property type="molecule type" value="Genomic_DNA"/>
</dbReference>
<dbReference type="AlphaFoldDB" id="A0AAV7FBF0"/>